<dbReference type="AlphaFoldDB" id="A0A1G7A3H6"/>
<protein>
    <submittedName>
        <fullName evidence="1">Uncharacterized protein</fullName>
    </submittedName>
</protein>
<accession>A0A1G7A3H6</accession>
<gene>
    <name evidence="1" type="ORF">SAMN04489747_2485</name>
</gene>
<reference evidence="1 2" key="1">
    <citation type="submission" date="2016-10" db="EMBL/GenBank/DDBJ databases">
        <authorList>
            <person name="de Groot N.N."/>
        </authorList>
    </citation>
    <scope>NUCLEOTIDE SEQUENCE [LARGE SCALE GENOMIC DNA]</scope>
    <source>
        <strain evidence="1 2">MON 2.2</strain>
    </source>
</reference>
<evidence type="ECO:0000313" key="2">
    <source>
        <dbReference type="Proteomes" id="UP000198546"/>
    </source>
</evidence>
<dbReference type="EMBL" id="LT629688">
    <property type="protein sequence ID" value="SDE09077.1"/>
    <property type="molecule type" value="Genomic_DNA"/>
</dbReference>
<dbReference type="Proteomes" id="UP000198546">
    <property type="component" value="Chromosome i"/>
</dbReference>
<organism evidence="1 2">
    <name type="scientific">Auraticoccus monumenti</name>
    <dbReference type="NCBI Taxonomy" id="675864"/>
    <lineage>
        <taxon>Bacteria</taxon>
        <taxon>Bacillati</taxon>
        <taxon>Actinomycetota</taxon>
        <taxon>Actinomycetes</taxon>
        <taxon>Propionibacteriales</taxon>
        <taxon>Propionibacteriaceae</taxon>
        <taxon>Auraticoccus</taxon>
    </lineage>
</organism>
<sequence>MQATPIDPRDQTHEVDDPSYRVFFWDSPSSSDEWELTEADLNEVLAWIDQHSKQRPHSLWATIRTDDNVTTSAYVASIHPRRALCGRHGPLRHVRSGIA</sequence>
<evidence type="ECO:0000313" key="1">
    <source>
        <dbReference type="EMBL" id="SDE09077.1"/>
    </source>
</evidence>
<keyword evidence="2" id="KW-1185">Reference proteome</keyword>
<name>A0A1G7A3H6_9ACTN</name>
<proteinExistence type="predicted"/>